<feature type="region of interest" description="Disordered" evidence="1">
    <location>
        <begin position="29"/>
        <end position="52"/>
    </location>
</feature>
<evidence type="ECO:0000313" key="3">
    <source>
        <dbReference type="Proteomes" id="UP001153737"/>
    </source>
</evidence>
<evidence type="ECO:0008006" key="4">
    <source>
        <dbReference type="Google" id="ProtNLM"/>
    </source>
</evidence>
<dbReference type="OrthoDB" id="10015795at2759"/>
<evidence type="ECO:0000313" key="2">
    <source>
        <dbReference type="EMBL" id="CAG9817553.1"/>
    </source>
</evidence>
<dbReference type="Proteomes" id="UP001153737">
    <property type="component" value="Chromosome 15"/>
</dbReference>
<organism evidence="2 3">
    <name type="scientific">Phaedon cochleariae</name>
    <name type="common">Mustard beetle</name>
    <dbReference type="NCBI Taxonomy" id="80249"/>
    <lineage>
        <taxon>Eukaryota</taxon>
        <taxon>Metazoa</taxon>
        <taxon>Ecdysozoa</taxon>
        <taxon>Arthropoda</taxon>
        <taxon>Hexapoda</taxon>
        <taxon>Insecta</taxon>
        <taxon>Pterygota</taxon>
        <taxon>Neoptera</taxon>
        <taxon>Endopterygota</taxon>
        <taxon>Coleoptera</taxon>
        <taxon>Polyphaga</taxon>
        <taxon>Cucujiformia</taxon>
        <taxon>Chrysomeloidea</taxon>
        <taxon>Chrysomelidae</taxon>
        <taxon>Chrysomelinae</taxon>
        <taxon>Chrysomelini</taxon>
        <taxon>Phaedon</taxon>
    </lineage>
</organism>
<gene>
    <name evidence="2" type="ORF">PHAECO_LOCUS4842</name>
</gene>
<dbReference type="EMBL" id="OU896721">
    <property type="protein sequence ID" value="CAG9817553.1"/>
    <property type="molecule type" value="Genomic_DNA"/>
</dbReference>
<sequence length="704" mass="80044">MPKKFSTTYYRKLKTHKEMSRVVFSVDSDTNNTTSATTPPHSSHFITTSDHDSNTEHMEIEMESVTSSNAEMHVDTGESHNHVTASDNSENIVGRIHQAKDVDELTTMNNEITNIEGVSGVTSNDFKTNLISWAIQYHIEHAALNSLLKLVKNAKIDPSNIPSDSRTLLKTPRQIEYHSVAPGTYSHIGLYKAIEYLLRGRTPPEKIDILVNIDGLPLSKSSGSQIWPILCSIHNMPFGVALIGVYHGYKKPANSNEFLEDFVIDAMDLTDNGFNLNGNIIPFKIIGLICDAPAKSFVLNTVGHAGYFSCTKCIQKGEYLKGRTCFPQTKCRKRTNSSFRLKLQKEHHVGTSILENIPEFDMVSNVPVEYMHLMCLGVMKKLLVNMWVYGRPPNKFRPVVIETINNRLDSIKNHIPIEFARKPRSLEEVKRWKATEFRFFLLYSGSFILNGLIDEKHFLNFLSLHISARIFSNNSPDNLFEFATSLLEYFVKSFEKLYGREFLSHNVHNLLHVSDDIKTFGPLHCYSAFPFENMLGSLKKLLRKHEKPISQILKRMKEIENNYCPSNSVCPDLLCQVPHDSGPTPDAVGWLQYKSIIFREFKLDVNNVADSFCLLTNNTIVRVYNILGRNSKIGIYGKRFCKIENFFESPCNSSDLDIYVVSNLDNDLSLYNIENIVSKLVAFPLTDKFVVYPLLHECDQAITL</sequence>
<dbReference type="AlphaFoldDB" id="A0A9N9WZJ9"/>
<keyword evidence="3" id="KW-1185">Reference proteome</keyword>
<feature type="compositionally biased region" description="Low complexity" evidence="1">
    <location>
        <begin position="29"/>
        <end position="44"/>
    </location>
</feature>
<dbReference type="PANTHER" id="PTHR33053:SF24">
    <property type="entry name" value="TRANSPOSASE DOMAIN-CONTAINING PROTEIN"/>
    <property type="match status" value="1"/>
</dbReference>
<name>A0A9N9WZJ9_PHACE</name>
<reference evidence="2" key="1">
    <citation type="submission" date="2022-01" db="EMBL/GenBank/DDBJ databases">
        <authorList>
            <person name="King R."/>
        </authorList>
    </citation>
    <scope>NUCLEOTIDE SEQUENCE</scope>
</reference>
<accession>A0A9N9WZJ9</accession>
<protein>
    <recommendedName>
        <fullName evidence="4">Transposase domain-containing protein</fullName>
    </recommendedName>
</protein>
<proteinExistence type="predicted"/>
<dbReference type="PANTHER" id="PTHR33053">
    <property type="entry name" value="PROTEIN, PUTATIVE-RELATED"/>
    <property type="match status" value="1"/>
</dbReference>
<reference evidence="2" key="2">
    <citation type="submission" date="2022-10" db="EMBL/GenBank/DDBJ databases">
        <authorList>
            <consortium name="ENA_rothamsted_submissions"/>
            <consortium name="culmorum"/>
            <person name="King R."/>
        </authorList>
    </citation>
    <scope>NUCLEOTIDE SEQUENCE</scope>
</reference>
<evidence type="ECO:0000256" key="1">
    <source>
        <dbReference type="SAM" id="MobiDB-lite"/>
    </source>
</evidence>